<sequence>MDLPDCPPGTEGYQDSVFEVPKKPDDPMCTKAEQEFQDHLNSLKIKLEDGSTRPMVERSGRDISGKWIYLCYPCAAVCSGESILQVHISGKKHKTKLTMTTVWPKSIFEDHPFHQNSVKTSTSEKVLQKMAQAVDAHNQSFDIEKKFSKYRNVTCHIQESIDSIKAPLIGLEYLIEHPPEEAHYEPKYICTLCSKQGHPRTIMNHMTCFWHRYNYVNRHFRKACNVLTPYGGQSKYREGVGIVVSRLAQRIEDKFGRMRPLNIDKDEYEADKEHIYQWIFKGKHFEESDNCTFEEVVDVGLIDSLHNATHKDRAHAKKEPSPPVVAAPSKPHFNHFARPAGRQERRTGSVDSLSDISDDADTAPRREPKMARLSREEPEEKYRGNSPYRSRFAVKNNATSRLSQEKARPANYEYKVKLASDKRMAAEDFAKKTLAYHEKNPEKHPLYPEEWKKFWNRRYKEIQAEGKDPSKHDFKPEWIIFWTARMKALHDEELRVTVNEIYRKMCLSPPDMTKKSPEPSSRPGDSARRDTDIARRPDDSRRRSPTDRRHRSPNPCRRSPEPRRRSPDLRRRSPGIRHRSPLVRHRSPLRRRSPDTRRDRRSPIGRRSPVRRRSSERRRSPIPHRLRTRSRSPVHNRHSPGRHPSQPRRSCSPLSQRAMQARNRSPDHLRQLAPSLQTVLISDDELRPDDGLSPWNSDNEIASVTSAVSQSESRSRADSNRSRSSRANNVRRAAPVDTSAPDDVVATLRLLVALEDYLGSLGPKLVDLLAEALKMEKEKANSSEELLLRESATVLIETAKEKLKGAAQAGLVSGSAASAARAAVVRAAATLHEADKRQRGQKTQSATSTSRSAVPVAGIGEVDRAQIAQQMAEALIAQGKTDVSSEELAQLVDAVVGMAEAKKREAERKQPEIIAANKQNPSLLHQRISGTASALQMLQSAYDEHDKRIEKEHTPDAMDGLSDSDLETLLKNFNELSAEEQHSLIAYLKKLEAREPARVERLRQYVSDAAHAPPPATAPRAALARPGLEPLPRPQPPQAPPPAPPQALPHALDAQVVLESDDDDYTVEEVFKSATQKVKEDQIRQEMEIVKKSLEEAKPSTKPELPPEAVADASTSITSIIDITRNFSSASDLFALVQASLKSTMIPTPAPIVQPPEVVASNMQPRSFGDLPEVPMVSQETSLNSQQSPLLRNPQHNLMDNNSQGNQFGNDRFKQGNVQLHDGFNHGNAPPGDGVNQGITPHDRLNQVNQPKTDRFNQGNQQPNDSFNQGNQAANDRFNQGNQPPNDRFNQGNLPPNDRFNQGNQPPNDRFNQGNPPPNERFNQGNPPPNERFNQGNQMPSDRFNQGNQPSNERFNYGNQQPTDRFNQNSLLPNDRFNQTNQPSPDRFNSGNQPSNNRFNQSNQAQNEQFHQGNQLPNDHFNQGNQPKNENFDQSNQGNQWNARPNHAPFNLGDSIDNRGPSIRPLLSAPDNFGPSGPYNQGPRPHFMNNRVHDNRNMNQQQFEELPPKQWPLLQEKLKVLWPLNIPGYYTLYVNTKYPALRETFKFEVYCPYGKLENGFVAINVKNHQEVVLFSLSENTSKIEEALVMTRLIDWSRPVYFNLVTSLTLPALKRVQAVMNFKRFFVTRAKMFHLPGTTKPFTDYKLPDKTTMKSVKLEDIQRVDDAWDFKYPCSDIYFATLASNGLSYGLYSTETDELLAWMFINEFNYLCHLYCEEKQRRRGYGQYIMQCVVNNLLKDGNDVYGHVVDGNEMPLKIFAKFGFKLVDNAAFLTVENPLNKV</sequence>
<evidence type="ECO:0000313" key="5">
    <source>
        <dbReference type="Proteomes" id="UP000494256"/>
    </source>
</evidence>
<feature type="compositionally biased region" description="Basic residues" evidence="1">
    <location>
        <begin position="572"/>
        <end position="591"/>
    </location>
</feature>
<evidence type="ECO:0000259" key="3">
    <source>
        <dbReference type="Pfam" id="PF18713"/>
    </source>
</evidence>
<gene>
    <name evidence="4" type="ORF">APLA_LOCUS578</name>
</gene>
<dbReference type="InterPro" id="IPR016181">
    <property type="entry name" value="Acyl_CoA_acyltransferase"/>
</dbReference>
<dbReference type="Gene3D" id="3.30.160.60">
    <property type="entry name" value="Classic Zinc Finger"/>
    <property type="match status" value="1"/>
</dbReference>
<evidence type="ECO:0000259" key="2">
    <source>
        <dbReference type="Pfam" id="PF08445"/>
    </source>
</evidence>
<protein>
    <submittedName>
        <fullName evidence="4">Uncharacterized protein</fullName>
    </submittedName>
</protein>
<evidence type="ECO:0000313" key="4">
    <source>
        <dbReference type="EMBL" id="CAB3220979.1"/>
    </source>
</evidence>
<feature type="compositionally biased region" description="Polar residues" evidence="1">
    <location>
        <begin position="841"/>
        <end position="852"/>
    </location>
</feature>
<feature type="region of interest" description="Disordered" evidence="1">
    <location>
        <begin position="681"/>
        <end position="738"/>
    </location>
</feature>
<reference evidence="4 5" key="1">
    <citation type="submission" date="2020-04" db="EMBL/GenBank/DDBJ databases">
        <authorList>
            <person name="Wallbank WR R."/>
            <person name="Pardo Diaz C."/>
            <person name="Kozak K."/>
            <person name="Martin S."/>
            <person name="Jiggins C."/>
            <person name="Moest M."/>
            <person name="Warren A I."/>
            <person name="Byers J.R.P. K."/>
            <person name="Montejo-Kovacevich G."/>
            <person name="Yen C E."/>
        </authorList>
    </citation>
    <scope>NUCLEOTIDE SEQUENCE [LARGE SCALE GENOMIC DNA]</scope>
</reference>
<feature type="compositionally biased region" description="Basic and acidic residues" evidence="1">
    <location>
        <begin position="558"/>
        <end position="571"/>
    </location>
</feature>
<feature type="compositionally biased region" description="Basic and acidic residues" evidence="1">
    <location>
        <begin position="362"/>
        <end position="383"/>
    </location>
</feature>
<dbReference type="Gene3D" id="3.40.630.30">
    <property type="match status" value="2"/>
</dbReference>
<dbReference type="InterPro" id="IPR041506">
    <property type="entry name" value="DUF5645"/>
</dbReference>
<dbReference type="SUPFAM" id="SSF57667">
    <property type="entry name" value="beta-beta-alpha zinc fingers"/>
    <property type="match status" value="1"/>
</dbReference>
<name>A0A8S0YP72_ARCPL</name>
<feature type="compositionally biased region" description="Polar residues" evidence="1">
    <location>
        <begin position="647"/>
        <end position="658"/>
    </location>
</feature>
<feature type="domain" description="DUF5645" evidence="3">
    <location>
        <begin position="1550"/>
        <end position="1610"/>
    </location>
</feature>
<feature type="compositionally biased region" description="Polar residues" evidence="1">
    <location>
        <begin position="694"/>
        <end position="710"/>
    </location>
</feature>
<dbReference type="InterPro" id="IPR036236">
    <property type="entry name" value="Znf_C2H2_sf"/>
</dbReference>
<dbReference type="EMBL" id="CADEBD010000042">
    <property type="protein sequence ID" value="CAB3220979.1"/>
    <property type="molecule type" value="Genomic_DNA"/>
</dbReference>
<feature type="region of interest" description="Disordered" evidence="1">
    <location>
        <begin position="1180"/>
        <end position="1466"/>
    </location>
</feature>
<feature type="region of interest" description="Disordered" evidence="1">
    <location>
        <begin position="310"/>
        <end position="406"/>
    </location>
</feature>
<feature type="compositionally biased region" description="Pro residues" evidence="1">
    <location>
        <begin position="1029"/>
        <end position="1047"/>
    </location>
</feature>
<evidence type="ECO:0000256" key="1">
    <source>
        <dbReference type="SAM" id="MobiDB-lite"/>
    </source>
</evidence>
<dbReference type="PANTHER" id="PTHR20958">
    <property type="entry name" value="GLYCINE N-ACYLTRANSFERASE-LIKE PROTEIN"/>
    <property type="match status" value="1"/>
</dbReference>
<feature type="region of interest" description="Disordered" evidence="1">
    <location>
        <begin position="508"/>
        <end position="667"/>
    </location>
</feature>
<feature type="compositionally biased region" description="Polar residues" evidence="1">
    <location>
        <begin position="1246"/>
        <end position="1314"/>
    </location>
</feature>
<feature type="compositionally biased region" description="Basic and acidic residues" evidence="1">
    <location>
        <begin position="525"/>
        <end position="547"/>
    </location>
</feature>
<proteinExistence type="predicted"/>
<dbReference type="SUPFAM" id="SSF55729">
    <property type="entry name" value="Acyl-CoA N-acyltransferases (Nat)"/>
    <property type="match status" value="1"/>
</dbReference>
<dbReference type="Pfam" id="PF08445">
    <property type="entry name" value="FR47"/>
    <property type="match status" value="1"/>
</dbReference>
<feature type="region of interest" description="Disordered" evidence="1">
    <location>
        <begin position="1026"/>
        <end position="1048"/>
    </location>
</feature>
<dbReference type="Pfam" id="PF18713">
    <property type="entry name" value="DUF5645"/>
    <property type="match status" value="1"/>
</dbReference>
<dbReference type="GO" id="GO:0016747">
    <property type="term" value="F:acyltransferase activity, transferring groups other than amino-acyl groups"/>
    <property type="evidence" value="ECO:0007669"/>
    <property type="project" value="InterPro"/>
</dbReference>
<feature type="region of interest" description="Disordered" evidence="1">
    <location>
        <begin position="832"/>
        <end position="855"/>
    </location>
</feature>
<feature type="domain" description="GCN5-related N-acetyltransferase Rv2170-like" evidence="2">
    <location>
        <begin position="1687"/>
        <end position="1770"/>
    </location>
</feature>
<dbReference type="InterPro" id="IPR053225">
    <property type="entry name" value="Acyl-CoA_N-acyltransferase"/>
</dbReference>
<feature type="compositionally biased region" description="Basic and acidic residues" evidence="1">
    <location>
        <begin position="592"/>
        <end position="602"/>
    </location>
</feature>
<feature type="compositionally biased region" description="Polar residues" evidence="1">
    <location>
        <begin position="1332"/>
        <end position="1443"/>
    </location>
</feature>
<accession>A0A8S0YP72</accession>
<dbReference type="InterPro" id="IPR013653">
    <property type="entry name" value="GCN5-like_dom"/>
</dbReference>
<feature type="compositionally biased region" description="Polar residues" evidence="1">
    <location>
        <begin position="1180"/>
        <end position="1209"/>
    </location>
</feature>
<organism evidence="4 5">
    <name type="scientific">Arctia plantaginis</name>
    <name type="common">Wood tiger moth</name>
    <name type="synonym">Phalaena plantaginis</name>
    <dbReference type="NCBI Taxonomy" id="874455"/>
    <lineage>
        <taxon>Eukaryota</taxon>
        <taxon>Metazoa</taxon>
        <taxon>Ecdysozoa</taxon>
        <taxon>Arthropoda</taxon>
        <taxon>Hexapoda</taxon>
        <taxon>Insecta</taxon>
        <taxon>Pterygota</taxon>
        <taxon>Neoptera</taxon>
        <taxon>Endopterygota</taxon>
        <taxon>Lepidoptera</taxon>
        <taxon>Glossata</taxon>
        <taxon>Ditrysia</taxon>
        <taxon>Noctuoidea</taxon>
        <taxon>Erebidae</taxon>
        <taxon>Arctiinae</taxon>
        <taxon>Arctia</taxon>
    </lineage>
</organism>
<dbReference type="PANTHER" id="PTHR20958:SF6">
    <property type="entry name" value="GLYCINE N-ACYLTRANSFERASE-LIKE PROTEIN"/>
    <property type="match status" value="1"/>
</dbReference>
<feature type="compositionally biased region" description="Basic residues" evidence="1">
    <location>
        <begin position="603"/>
        <end position="641"/>
    </location>
</feature>
<comment type="caution">
    <text evidence="4">The sequence shown here is derived from an EMBL/GenBank/DDBJ whole genome shotgun (WGS) entry which is preliminary data.</text>
</comment>
<dbReference type="Proteomes" id="UP000494256">
    <property type="component" value="Unassembled WGS sequence"/>
</dbReference>